<sequence length="103" mass="11964">MMVVLLVTYPRSGDFEGWCRSLVERRLAACVNVVDTKSIYWWENKVNVDSEVLLIMKTSKHRLQLLKETVVEEHPYKVPEIVEITPADVNKTYLDWVVEATTP</sequence>
<dbReference type="GO" id="GO:0010038">
    <property type="term" value="P:response to metal ion"/>
    <property type="evidence" value="ECO:0007669"/>
    <property type="project" value="InterPro"/>
</dbReference>
<accession>A0A7J3VUF1</accession>
<dbReference type="Pfam" id="PF03091">
    <property type="entry name" value="CutA1"/>
    <property type="match status" value="1"/>
</dbReference>
<dbReference type="EMBL" id="DRXH01000165">
    <property type="protein sequence ID" value="HHM44588.1"/>
    <property type="molecule type" value="Genomic_DNA"/>
</dbReference>
<protein>
    <submittedName>
        <fullName evidence="2">Divalent-cation tolerance protein CutA</fullName>
    </submittedName>
</protein>
<dbReference type="InterPro" id="IPR015867">
    <property type="entry name" value="N-reg_PII/ATP_PRibTrfase_C"/>
</dbReference>
<dbReference type="InterPro" id="IPR011322">
    <property type="entry name" value="N-reg_PII-like_a/b"/>
</dbReference>
<organism evidence="2">
    <name type="scientific">Caldiarchaeum subterraneum</name>
    <dbReference type="NCBI Taxonomy" id="311458"/>
    <lineage>
        <taxon>Archaea</taxon>
        <taxon>Nitrososphaerota</taxon>
        <taxon>Candidatus Caldarchaeales</taxon>
        <taxon>Candidatus Caldarchaeaceae</taxon>
        <taxon>Candidatus Caldarchaeum</taxon>
    </lineage>
</organism>
<dbReference type="PANTHER" id="PTHR23419">
    <property type="entry name" value="DIVALENT CATION TOLERANCE CUTA-RELATED"/>
    <property type="match status" value="1"/>
</dbReference>
<comment type="similarity">
    <text evidence="1">Belongs to the CutA family.</text>
</comment>
<dbReference type="InterPro" id="IPR004323">
    <property type="entry name" value="Ion_tolerance_CutA"/>
</dbReference>
<dbReference type="GO" id="GO:0005507">
    <property type="term" value="F:copper ion binding"/>
    <property type="evidence" value="ECO:0007669"/>
    <property type="project" value="TreeGrafter"/>
</dbReference>
<name>A0A7J3VUF1_CALS0</name>
<dbReference type="AlphaFoldDB" id="A0A7J3VUF1"/>
<gene>
    <name evidence="2" type="ORF">ENM31_04755</name>
</gene>
<proteinExistence type="inferred from homology"/>
<dbReference type="Gene3D" id="3.30.70.120">
    <property type="match status" value="1"/>
</dbReference>
<dbReference type="SUPFAM" id="SSF54913">
    <property type="entry name" value="GlnB-like"/>
    <property type="match status" value="1"/>
</dbReference>
<dbReference type="PANTHER" id="PTHR23419:SF8">
    <property type="entry name" value="FI09726P"/>
    <property type="match status" value="1"/>
</dbReference>
<evidence type="ECO:0000256" key="1">
    <source>
        <dbReference type="ARBA" id="ARBA00010169"/>
    </source>
</evidence>
<evidence type="ECO:0000313" key="2">
    <source>
        <dbReference type="EMBL" id="HHM44588.1"/>
    </source>
</evidence>
<reference evidence="2" key="1">
    <citation type="journal article" date="2020" name="mSystems">
        <title>Genome- and Community-Level Interaction Insights into Carbon Utilization and Element Cycling Functions of Hydrothermarchaeota in Hydrothermal Sediment.</title>
        <authorList>
            <person name="Zhou Z."/>
            <person name="Liu Y."/>
            <person name="Xu W."/>
            <person name="Pan J."/>
            <person name="Luo Z.H."/>
            <person name="Li M."/>
        </authorList>
    </citation>
    <scope>NUCLEOTIDE SEQUENCE [LARGE SCALE GENOMIC DNA]</scope>
    <source>
        <strain evidence="2">SpSt-1074</strain>
    </source>
</reference>
<comment type="caution">
    <text evidence="2">The sequence shown here is derived from an EMBL/GenBank/DDBJ whole genome shotgun (WGS) entry which is preliminary data.</text>
</comment>